<feature type="compositionally biased region" description="Basic and acidic residues" evidence="1">
    <location>
        <begin position="31"/>
        <end position="67"/>
    </location>
</feature>
<dbReference type="InterPro" id="IPR025439">
    <property type="entry name" value="Spore_coat_CotO"/>
</dbReference>
<accession>A0ABR5ASD5</accession>
<evidence type="ECO:0000256" key="1">
    <source>
        <dbReference type="SAM" id="MobiDB-lite"/>
    </source>
</evidence>
<protein>
    <recommendedName>
        <fullName evidence="4">Spore coat protein CotO</fullName>
    </recommendedName>
</protein>
<evidence type="ECO:0008006" key="4">
    <source>
        <dbReference type="Google" id="ProtNLM"/>
    </source>
</evidence>
<feature type="region of interest" description="Disordered" evidence="1">
    <location>
        <begin position="29"/>
        <end position="103"/>
    </location>
</feature>
<name>A0ABR5ASD5_BACBA</name>
<dbReference type="EMBL" id="JXLP01000013">
    <property type="protein sequence ID" value="KIL77672.1"/>
    <property type="molecule type" value="Genomic_DNA"/>
</dbReference>
<comment type="caution">
    <text evidence="2">The sequence shown here is derived from an EMBL/GenBank/DDBJ whole genome shotgun (WGS) entry which is preliminary data.</text>
</comment>
<sequence>MEKNKEKREPLMYIHQPKFVFPEPVMQSTYHAKDRSEQKREVQAEEKQEEKIEEKAIHQAVKKEKPMMAETPPKKRKERKQVPIPIASEPPVQEKSEAEEQPVWSGMRPVKRFNDMEMDEKLQHLMTQFTSIPCIFDCGKISHKGMLSEVTPNNIEVKSLKGENVTIDRKELQHIHLLGPL</sequence>
<gene>
    <name evidence="2" type="ORF">SD77_1345</name>
</gene>
<dbReference type="Pfam" id="PF14153">
    <property type="entry name" value="Spore_coat_CotO"/>
    <property type="match status" value="1"/>
</dbReference>
<evidence type="ECO:0000313" key="2">
    <source>
        <dbReference type="EMBL" id="KIL77672.1"/>
    </source>
</evidence>
<keyword evidence="3" id="KW-1185">Reference proteome</keyword>
<organism evidence="2 3">
    <name type="scientific">Bacillus badius</name>
    <dbReference type="NCBI Taxonomy" id="1455"/>
    <lineage>
        <taxon>Bacteria</taxon>
        <taxon>Bacillati</taxon>
        <taxon>Bacillota</taxon>
        <taxon>Bacilli</taxon>
        <taxon>Bacillales</taxon>
        <taxon>Bacillaceae</taxon>
        <taxon>Pseudobacillus</taxon>
    </lineage>
</organism>
<dbReference type="RefSeq" id="WP_041114079.1">
    <property type="nucleotide sequence ID" value="NZ_JARTHD010000051.1"/>
</dbReference>
<dbReference type="Proteomes" id="UP000031982">
    <property type="component" value="Unassembled WGS sequence"/>
</dbReference>
<evidence type="ECO:0000313" key="3">
    <source>
        <dbReference type="Proteomes" id="UP000031982"/>
    </source>
</evidence>
<reference evidence="2 3" key="1">
    <citation type="submission" date="2015-01" db="EMBL/GenBank/DDBJ databases">
        <title>Genome Assembly of Bacillus badius MTCC 1458.</title>
        <authorList>
            <person name="Verma A."/>
            <person name="Khatri I."/>
            <person name="Mual P."/>
            <person name="Subramanian S."/>
            <person name="Krishnamurthi S."/>
        </authorList>
    </citation>
    <scope>NUCLEOTIDE SEQUENCE [LARGE SCALE GENOMIC DNA]</scope>
    <source>
        <strain evidence="2 3">MTCC 1458</strain>
    </source>
</reference>
<proteinExistence type="predicted"/>